<proteinExistence type="predicted"/>
<evidence type="ECO:0000313" key="1">
    <source>
        <dbReference type="EMBL" id="KAJ8671617.1"/>
    </source>
</evidence>
<reference evidence="1" key="1">
    <citation type="submission" date="2023-04" db="EMBL/GenBank/DDBJ databases">
        <title>A chromosome-level genome assembly of the parasitoid wasp Eretmocerus hayati.</title>
        <authorList>
            <person name="Zhong Y."/>
            <person name="Liu S."/>
            <person name="Liu Y."/>
        </authorList>
    </citation>
    <scope>NUCLEOTIDE SEQUENCE</scope>
    <source>
        <strain evidence="1">ZJU_SS_LIU_2023</strain>
    </source>
</reference>
<sequence>MMSEGLIYVLGIFFIPFAHPTLNPNFNISYMSWFLEHGDIQQTNALVNLWDVALSLIPNLADGTPPFVIFIDFTPFPEPPPNPVIADPVCPLPQHVDDEMLPSINMALSHPHL</sequence>
<evidence type="ECO:0000313" key="2">
    <source>
        <dbReference type="Proteomes" id="UP001239111"/>
    </source>
</evidence>
<accession>A0ACC2NKI9</accession>
<protein>
    <submittedName>
        <fullName evidence="1">Uncharacterized protein</fullName>
    </submittedName>
</protein>
<name>A0ACC2NKI9_9HYME</name>
<dbReference type="EMBL" id="CM056743">
    <property type="protein sequence ID" value="KAJ8671617.1"/>
    <property type="molecule type" value="Genomic_DNA"/>
</dbReference>
<gene>
    <name evidence="1" type="ORF">QAD02_002876</name>
</gene>
<organism evidence="1 2">
    <name type="scientific">Eretmocerus hayati</name>
    <dbReference type="NCBI Taxonomy" id="131215"/>
    <lineage>
        <taxon>Eukaryota</taxon>
        <taxon>Metazoa</taxon>
        <taxon>Ecdysozoa</taxon>
        <taxon>Arthropoda</taxon>
        <taxon>Hexapoda</taxon>
        <taxon>Insecta</taxon>
        <taxon>Pterygota</taxon>
        <taxon>Neoptera</taxon>
        <taxon>Endopterygota</taxon>
        <taxon>Hymenoptera</taxon>
        <taxon>Apocrita</taxon>
        <taxon>Proctotrupomorpha</taxon>
        <taxon>Chalcidoidea</taxon>
        <taxon>Aphelinidae</taxon>
        <taxon>Aphelininae</taxon>
        <taxon>Eretmocerus</taxon>
    </lineage>
</organism>
<dbReference type="Proteomes" id="UP001239111">
    <property type="component" value="Chromosome 3"/>
</dbReference>
<keyword evidence="2" id="KW-1185">Reference proteome</keyword>
<comment type="caution">
    <text evidence="1">The sequence shown here is derived from an EMBL/GenBank/DDBJ whole genome shotgun (WGS) entry which is preliminary data.</text>
</comment>